<sequence length="30" mass="3553">MLIFSESLYSENTLFSIVTVFKFYSSPVRF</sequence>
<protein>
    <submittedName>
        <fullName evidence="1">Uncharacterized protein</fullName>
    </submittedName>
</protein>
<name>A0A8S5UC34_9CAUD</name>
<proteinExistence type="predicted"/>
<organism evidence="1">
    <name type="scientific">Podoviridae sp. ctZkC8</name>
    <dbReference type="NCBI Taxonomy" id="2825259"/>
    <lineage>
        <taxon>Viruses</taxon>
        <taxon>Duplodnaviria</taxon>
        <taxon>Heunggongvirae</taxon>
        <taxon>Uroviricota</taxon>
        <taxon>Caudoviricetes</taxon>
    </lineage>
</organism>
<dbReference type="EMBL" id="BK016062">
    <property type="protein sequence ID" value="DAF92033.1"/>
    <property type="molecule type" value="Genomic_DNA"/>
</dbReference>
<evidence type="ECO:0000313" key="1">
    <source>
        <dbReference type="EMBL" id="DAF92033.1"/>
    </source>
</evidence>
<reference evidence="1" key="1">
    <citation type="journal article" date="2021" name="Proc. Natl. Acad. Sci. U.S.A.">
        <title>A Catalog of Tens of Thousands of Viruses from Human Metagenomes Reveals Hidden Associations with Chronic Diseases.</title>
        <authorList>
            <person name="Tisza M.J."/>
            <person name="Buck C.B."/>
        </authorList>
    </citation>
    <scope>NUCLEOTIDE SEQUENCE</scope>
    <source>
        <strain evidence="1">CtZkC8</strain>
    </source>
</reference>
<accession>A0A8S5UC34</accession>